<protein>
    <recommendedName>
        <fullName evidence="4">Secreted protein</fullName>
    </recommendedName>
</protein>
<keyword evidence="3" id="KW-1185">Reference proteome</keyword>
<proteinExistence type="predicted"/>
<dbReference type="EMBL" id="CP042345">
    <property type="protein sequence ID" value="QEA15694.1"/>
    <property type="molecule type" value="Genomic_DNA"/>
</dbReference>
<feature type="signal peptide" evidence="1">
    <location>
        <begin position="1"/>
        <end position="18"/>
    </location>
</feature>
<dbReference type="RefSeq" id="WP_147089672.1">
    <property type="nucleotide sequence ID" value="NZ_BAABJD010000001.1"/>
</dbReference>
<evidence type="ECO:0000313" key="3">
    <source>
        <dbReference type="Proteomes" id="UP000321172"/>
    </source>
</evidence>
<evidence type="ECO:0000256" key="1">
    <source>
        <dbReference type="SAM" id="SignalP"/>
    </source>
</evidence>
<keyword evidence="1" id="KW-0732">Signal</keyword>
<feature type="chain" id="PRO_5022961003" description="Secreted protein" evidence="1">
    <location>
        <begin position="19"/>
        <end position="98"/>
    </location>
</feature>
<gene>
    <name evidence="2" type="ORF">FRF71_05835</name>
</gene>
<dbReference type="AlphaFoldDB" id="A0A5B8S3I8"/>
<evidence type="ECO:0008006" key="4">
    <source>
        <dbReference type="Google" id="ProtNLM"/>
    </source>
</evidence>
<dbReference type="Proteomes" id="UP000321172">
    <property type="component" value="Chromosome"/>
</dbReference>
<name>A0A5B8S3I8_9SPHN</name>
<dbReference type="KEGG" id="ngf:FRF71_05835"/>
<evidence type="ECO:0000313" key="2">
    <source>
        <dbReference type="EMBL" id="QEA15694.1"/>
    </source>
</evidence>
<accession>A0A5B8S3I8</accession>
<dbReference type="OrthoDB" id="7510939at2"/>
<reference evidence="2 3" key="1">
    <citation type="journal article" date="2013" name="J. Microbiol. Biotechnol.">
        <title>Novosphingobium ginsenosidimutans sp. nov., with the ability to convert ginsenoside.</title>
        <authorList>
            <person name="Kim J.K."/>
            <person name="He D."/>
            <person name="Liu Q.M."/>
            <person name="Park H.Y."/>
            <person name="Jung M.S."/>
            <person name="Yoon M.H."/>
            <person name="Kim S.C."/>
            <person name="Im W.T."/>
        </authorList>
    </citation>
    <scope>NUCLEOTIDE SEQUENCE [LARGE SCALE GENOMIC DNA]</scope>
    <source>
        <strain evidence="2 3">FW-6</strain>
    </source>
</reference>
<sequence length="98" mass="10726">MSILFTLLLTAAPASATAMPEPNPAEMSAAEIRAHNKQLDRKDPYFIKCVREADTGSLVGRKPVCRTNERWAVLEKVQRAGADQLARDMTTNSHSSGN</sequence>
<organism evidence="2 3">
    <name type="scientific">Novosphingobium ginsenosidimutans</name>
    <dbReference type="NCBI Taxonomy" id="1176536"/>
    <lineage>
        <taxon>Bacteria</taxon>
        <taxon>Pseudomonadati</taxon>
        <taxon>Pseudomonadota</taxon>
        <taxon>Alphaproteobacteria</taxon>
        <taxon>Sphingomonadales</taxon>
        <taxon>Sphingomonadaceae</taxon>
        <taxon>Novosphingobium</taxon>
    </lineage>
</organism>